<dbReference type="EMBL" id="JAUSRB010000001">
    <property type="protein sequence ID" value="MDP9862299.1"/>
    <property type="molecule type" value="Genomic_DNA"/>
</dbReference>
<protein>
    <submittedName>
        <fullName evidence="2">Energy-coupling factor transporter ATP-binding protein EcfA2</fullName>
    </submittedName>
</protein>
<keyword evidence="2" id="KW-0067">ATP-binding</keyword>
<gene>
    <name evidence="2" type="ORF">J2S55_001558</name>
</gene>
<evidence type="ECO:0000313" key="3">
    <source>
        <dbReference type="Proteomes" id="UP001230426"/>
    </source>
</evidence>
<dbReference type="Proteomes" id="UP001230426">
    <property type="component" value="Unassembled WGS sequence"/>
</dbReference>
<keyword evidence="2" id="KW-0547">Nucleotide-binding</keyword>
<dbReference type="InterPro" id="IPR027417">
    <property type="entry name" value="P-loop_NTPase"/>
</dbReference>
<keyword evidence="3" id="KW-1185">Reference proteome</keyword>
<organism evidence="2 3">
    <name type="scientific">Streptosporangium brasiliense</name>
    <dbReference type="NCBI Taxonomy" id="47480"/>
    <lineage>
        <taxon>Bacteria</taxon>
        <taxon>Bacillati</taxon>
        <taxon>Actinomycetota</taxon>
        <taxon>Actinomycetes</taxon>
        <taxon>Streptosporangiales</taxon>
        <taxon>Streptosporangiaceae</taxon>
        <taxon>Streptosporangium</taxon>
    </lineage>
</organism>
<sequence length="232" mass="25078">MPADRPLPTSAPAPAGPLRPETVPAGPLRPGTVPAGELSYPPGSLVLLAGLPGAGKSTLLDRLYGLRGDERGPVRAGAVRVIDSRQSRNWWARYLGPIPPRIRTPIVHATHVSRIARALLRGHGVVAHTRGTWPHILYGFAWLTRRVGSEVHLILLDVEPGVARAGQLSRGRVVTATGFARHCRRWRVLVARARGGSLPPAAGVTVLDRPAADLLGAIRFDRLPDPRREEHR</sequence>
<proteinExistence type="predicted"/>
<comment type="caution">
    <text evidence="2">The sequence shown here is derived from an EMBL/GenBank/DDBJ whole genome shotgun (WGS) entry which is preliminary data.</text>
</comment>
<evidence type="ECO:0000313" key="2">
    <source>
        <dbReference type="EMBL" id="MDP9862299.1"/>
    </source>
</evidence>
<accession>A0ABT9QZA0</accession>
<feature type="region of interest" description="Disordered" evidence="1">
    <location>
        <begin position="1"/>
        <end position="35"/>
    </location>
</feature>
<dbReference type="Gene3D" id="3.40.50.300">
    <property type="entry name" value="P-loop containing nucleotide triphosphate hydrolases"/>
    <property type="match status" value="1"/>
</dbReference>
<dbReference type="SUPFAM" id="SSF52540">
    <property type="entry name" value="P-loop containing nucleoside triphosphate hydrolases"/>
    <property type="match status" value="1"/>
</dbReference>
<dbReference type="GO" id="GO:0005524">
    <property type="term" value="F:ATP binding"/>
    <property type="evidence" value="ECO:0007669"/>
    <property type="project" value="UniProtKB-KW"/>
</dbReference>
<dbReference type="RefSeq" id="WP_306858325.1">
    <property type="nucleotide sequence ID" value="NZ_JAUSRB010000001.1"/>
</dbReference>
<name>A0ABT9QZA0_9ACTN</name>
<reference evidence="2 3" key="1">
    <citation type="submission" date="2023-07" db="EMBL/GenBank/DDBJ databases">
        <title>Sequencing the genomes of 1000 actinobacteria strains.</title>
        <authorList>
            <person name="Klenk H.-P."/>
        </authorList>
    </citation>
    <scope>NUCLEOTIDE SEQUENCE [LARGE SCALE GENOMIC DNA]</scope>
    <source>
        <strain evidence="2 3">DSM 44109</strain>
    </source>
</reference>
<evidence type="ECO:0000256" key="1">
    <source>
        <dbReference type="SAM" id="MobiDB-lite"/>
    </source>
</evidence>